<feature type="domain" description="HTH cro/C1-type" evidence="1">
    <location>
        <begin position="19"/>
        <end position="73"/>
    </location>
</feature>
<evidence type="ECO:0000313" key="2">
    <source>
        <dbReference type="EMBL" id="MFD1539578.1"/>
    </source>
</evidence>
<protein>
    <submittedName>
        <fullName evidence="2">Helix-turn-helix domain-containing protein</fullName>
    </submittedName>
</protein>
<proteinExistence type="predicted"/>
<dbReference type="Pfam" id="PF13560">
    <property type="entry name" value="HTH_31"/>
    <property type="match status" value="1"/>
</dbReference>
<dbReference type="InterPro" id="IPR043917">
    <property type="entry name" value="DUF5753"/>
</dbReference>
<dbReference type="CDD" id="cd00093">
    <property type="entry name" value="HTH_XRE"/>
    <property type="match status" value="1"/>
</dbReference>
<comment type="caution">
    <text evidence="2">The sequence shown here is derived from an EMBL/GenBank/DDBJ whole genome shotgun (WGS) entry which is preliminary data.</text>
</comment>
<dbReference type="Proteomes" id="UP001597097">
    <property type="component" value="Unassembled WGS sequence"/>
</dbReference>
<dbReference type="SMART" id="SM00530">
    <property type="entry name" value="HTH_XRE"/>
    <property type="match status" value="1"/>
</dbReference>
<dbReference type="Pfam" id="PF19054">
    <property type="entry name" value="DUF5753"/>
    <property type="match status" value="1"/>
</dbReference>
<keyword evidence="3" id="KW-1185">Reference proteome</keyword>
<evidence type="ECO:0000313" key="3">
    <source>
        <dbReference type="Proteomes" id="UP001597097"/>
    </source>
</evidence>
<evidence type="ECO:0000259" key="1">
    <source>
        <dbReference type="SMART" id="SM00530"/>
    </source>
</evidence>
<dbReference type="RefSeq" id="WP_219535204.1">
    <property type="nucleotide sequence ID" value="NZ_JAHKRM010000025.1"/>
</dbReference>
<sequence>MATSPSSSVQDARKAIAARLREILRDAGLTNRAFARQSGWEESKVSRLVTGRTPPSDTDIRTWCQICASPEEIPNLIAASRNAENTYIEWRRVQRSQKRMQELGKALFENSSLYRFYSSNLVPWPLQVPAYMRAIMTRFSEFHEVPVPDIEEAVKTRLARRRLLDSPSRRCVLIIEESVLRDRPFSDVIMREQLSHLLIGMHQPNISLGIIPSGVSRVQKVTESFLIYDDSTVVIELVSAIVNLTQPREIGLYVKCFGDLKKDAVFGNPARALIDSALEALLD</sequence>
<reference evidence="3" key="1">
    <citation type="journal article" date="2019" name="Int. J. Syst. Evol. Microbiol.">
        <title>The Global Catalogue of Microorganisms (GCM) 10K type strain sequencing project: providing services to taxonomists for standard genome sequencing and annotation.</title>
        <authorList>
            <consortium name="The Broad Institute Genomics Platform"/>
            <consortium name="The Broad Institute Genome Sequencing Center for Infectious Disease"/>
            <person name="Wu L."/>
            <person name="Ma J."/>
        </authorList>
    </citation>
    <scope>NUCLEOTIDE SEQUENCE [LARGE SCALE GENOMIC DNA]</scope>
    <source>
        <strain evidence="3">CGMCC 1.15399</strain>
    </source>
</reference>
<dbReference type="InterPro" id="IPR001387">
    <property type="entry name" value="Cro/C1-type_HTH"/>
</dbReference>
<organism evidence="2 3">
    <name type="scientific">Nonomuraea guangzhouensis</name>
    <dbReference type="NCBI Taxonomy" id="1291555"/>
    <lineage>
        <taxon>Bacteria</taxon>
        <taxon>Bacillati</taxon>
        <taxon>Actinomycetota</taxon>
        <taxon>Actinomycetes</taxon>
        <taxon>Streptosporangiales</taxon>
        <taxon>Streptosporangiaceae</taxon>
        <taxon>Nonomuraea</taxon>
    </lineage>
</organism>
<gene>
    <name evidence="2" type="ORF">ACFSJ0_21170</name>
</gene>
<dbReference type="EMBL" id="JBHUCM010000017">
    <property type="protein sequence ID" value="MFD1539578.1"/>
    <property type="molecule type" value="Genomic_DNA"/>
</dbReference>
<name>A0ABW4GBA5_9ACTN</name>
<accession>A0ABW4GBA5</accession>